<evidence type="ECO:0000256" key="5">
    <source>
        <dbReference type="ARBA" id="ARBA00022777"/>
    </source>
</evidence>
<dbReference type="PANTHER" id="PTHR43711">
    <property type="entry name" value="TWO-COMPONENT HISTIDINE KINASE"/>
    <property type="match status" value="1"/>
</dbReference>
<keyword evidence="6" id="KW-0902">Two-component regulatory system</keyword>
<dbReference type="Gene3D" id="3.30.450.20">
    <property type="entry name" value="PAS domain"/>
    <property type="match status" value="1"/>
</dbReference>
<feature type="domain" description="Histidine kinase" evidence="8">
    <location>
        <begin position="570"/>
        <end position="787"/>
    </location>
</feature>
<organism evidence="9 10">
    <name type="scientific">Bacteroides nordii</name>
    <dbReference type="NCBI Taxonomy" id="291645"/>
    <lineage>
        <taxon>Bacteria</taxon>
        <taxon>Pseudomonadati</taxon>
        <taxon>Bacteroidota</taxon>
        <taxon>Bacteroidia</taxon>
        <taxon>Bacteroidales</taxon>
        <taxon>Bacteroidaceae</taxon>
        <taxon>Bacteroides</taxon>
    </lineage>
</organism>
<keyword evidence="5 9" id="KW-0418">Kinase</keyword>
<sequence length="789" mass="91021">MKIIVPKFKYILGFILLLGTFLCGYNFKQWYVINHRVKKQISLVYSFSRNSVGYGNFEKLITRELRKKGIEPIFNQFYLDCNQFNPEVCLNNINKYLDGIKSKPMDLILAVGDQATFSLLSTRHRLLSSIPVVACNVHFPDEKLIKEYSTKDIYILRDSPDFKSNIDFIQSLQPKAEIEIVYNIDLTTLGRKSYDLLTKVVDRRNVQILGHKSAYSMEYEYKEMNEMMKYYNLMAAVANDRIKVKKDKLTVSLCPFRYIKGASLLVMMEKSKSEQKKKAFLLDKFDSMSLPIVNAVNIPSFSCICEGFDEGTKIVGGYMATKEISAKVAADLSVQLMNDEKTDTPKISDLPKEYVLDWSNISVYGKQVTQNIPKNVRLVNYPLYDHYRVELYLLAMLFILAFIIVSLSLLRMRKRSRIERKNLQILEEAHKRLTLSTDGGQISLWNMQENTIEFDTNYTRLMGLKQRSFTKDDFLQYAYPDDVQLLSSFYETLYQSPGMEIQRARFCFRKNGDNYQWYELRCRSLKNAQGEMILAGIMQNIQKLVEHEQQLILAKQMAEKAELKQSFLNNISHEIRTPLNAIVGFTNILAGEDADEIDREEKESMLEIINLNNELLLKLINDMLEISHLDSGNIDFEMKNDDITEIVKEIYKHHQPLIQPSLKFSLELDNSLFLPANIDRIRFTQVISNFLSNANKFTQCGSITLGCKIDKEHNEVCVYVKDTGKGIDEKELMMIFDRFYKADEFEQGSGLGLSICKVIIERLAGRIEVQSEVGIGSCFATILPLIPLS</sequence>
<dbReference type="Pfam" id="PF02518">
    <property type="entry name" value="HATPase_c"/>
    <property type="match status" value="1"/>
</dbReference>
<dbReference type="Proteomes" id="UP000284379">
    <property type="component" value="Unassembled WGS sequence"/>
</dbReference>
<evidence type="ECO:0000256" key="4">
    <source>
        <dbReference type="ARBA" id="ARBA00022679"/>
    </source>
</evidence>
<dbReference type="InterPro" id="IPR004358">
    <property type="entry name" value="Sig_transdc_His_kin-like_C"/>
</dbReference>
<dbReference type="SMART" id="SM00387">
    <property type="entry name" value="HATPase_c"/>
    <property type="match status" value="1"/>
</dbReference>
<comment type="catalytic activity">
    <reaction evidence="1">
        <text>ATP + protein L-histidine = ADP + protein N-phospho-L-histidine.</text>
        <dbReference type="EC" id="2.7.13.3"/>
    </reaction>
</comment>
<dbReference type="SMART" id="SM00388">
    <property type="entry name" value="HisKA"/>
    <property type="match status" value="1"/>
</dbReference>
<keyword evidence="7" id="KW-0472">Membrane</keyword>
<dbReference type="EC" id="2.7.13.3" evidence="2"/>
<dbReference type="InterPro" id="IPR003594">
    <property type="entry name" value="HATPase_dom"/>
</dbReference>
<dbReference type="Pfam" id="PF00512">
    <property type="entry name" value="HisKA"/>
    <property type="match status" value="1"/>
</dbReference>
<dbReference type="Gene3D" id="1.10.287.130">
    <property type="match status" value="1"/>
</dbReference>
<name>A0A413VXR7_9BACE</name>
<dbReference type="EMBL" id="QSGO01000001">
    <property type="protein sequence ID" value="RHB38341.1"/>
    <property type="molecule type" value="Genomic_DNA"/>
</dbReference>
<evidence type="ECO:0000256" key="7">
    <source>
        <dbReference type="SAM" id="Phobius"/>
    </source>
</evidence>
<keyword evidence="4" id="KW-0808">Transferase</keyword>
<dbReference type="Gene3D" id="3.30.565.10">
    <property type="entry name" value="Histidine kinase-like ATPase, C-terminal domain"/>
    <property type="match status" value="1"/>
</dbReference>
<evidence type="ECO:0000259" key="8">
    <source>
        <dbReference type="PROSITE" id="PS50109"/>
    </source>
</evidence>
<evidence type="ECO:0000256" key="3">
    <source>
        <dbReference type="ARBA" id="ARBA00022553"/>
    </source>
</evidence>
<dbReference type="InterPro" id="IPR050736">
    <property type="entry name" value="Sensor_HK_Regulatory"/>
</dbReference>
<protein>
    <recommendedName>
        <fullName evidence="2">histidine kinase</fullName>
        <ecNumber evidence="2">2.7.13.3</ecNumber>
    </recommendedName>
</protein>
<reference evidence="9 10" key="1">
    <citation type="submission" date="2018-08" db="EMBL/GenBank/DDBJ databases">
        <title>A genome reference for cultivated species of the human gut microbiota.</title>
        <authorList>
            <person name="Zou Y."/>
            <person name="Xue W."/>
            <person name="Luo G."/>
        </authorList>
    </citation>
    <scope>NUCLEOTIDE SEQUENCE [LARGE SCALE GENOMIC DNA]</scope>
    <source>
        <strain evidence="9 10">AM40-30BH</strain>
    </source>
</reference>
<dbReference type="InterPro" id="IPR035965">
    <property type="entry name" value="PAS-like_dom_sf"/>
</dbReference>
<dbReference type="InterPro" id="IPR005467">
    <property type="entry name" value="His_kinase_dom"/>
</dbReference>
<dbReference type="CDD" id="cd00082">
    <property type="entry name" value="HisKA"/>
    <property type="match status" value="1"/>
</dbReference>
<dbReference type="InterPro" id="IPR003661">
    <property type="entry name" value="HisK_dim/P_dom"/>
</dbReference>
<evidence type="ECO:0000313" key="10">
    <source>
        <dbReference type="Proteomes" id="UP000284379"/>
    </source>
</evidence>
<evidence type="ECO:0000256" key="2">
    <source>
        <dbReference type="ARBA" id="ARBA00012438"/>
    </source>
</evidence>
<dbReference type="GO" id="GO:0000155">
    <property type="term" value="F:phosphorelay sensor kinase activity"/>
    <property type="evidence" value="ECO:0007669"/>
    <property type="project" value="InterPro"/>
</dbReference>
<dbReference type="SUPFAM" id="SSF47384">
    <property type="entry name" value="Homodimeric domain of signal transducing histidine kinase"/>
    <property type="match status" value="1"/>
</dbReference>
<dbReference type="PANTHER" id="PTHR43711:SF31">
    <property type="entry name" value="HISTIDINE KINASE"/>
    <property type="match status" value="1"/>
</dbReference>
<dbReference type="SUPFAM" id="SSF55874">
    <property type="entry name" value="ATPase domain of HSP90 chaperone/DNA topoisomerase II/histidine kinase"/>
    <property type="match status" value="1"/>
</dbReference>
<dbReference type="PRINTS" id="PR00344">
    <property type="entry name" value="BCTRLSENSOR"/>
</dbReference>
<keyword evidence="7" id="KW-0812">Transmembrane</keyword>
<evidence type="ECO:0000256" key="6">
    <source>
        <dbReference type="ARBA" id="ARBA00023012"/>
    </source>
</evidence>
<dbReference type="AlphaFoldDB" id="A0A413VXR7"/>
<evidence type="ECO:0000313" key="9">
    <source>
        <dbReference type="EMBL" id="RHB38341.1"/>
    </source>
</evidence>
<gene>
    <name evidence="9" type="ORF">DW888_00530</name>
</gene>
<comment type="caution">
    <text evidence="9">The sequence shown here is derived from an EMBL/GenBank/DDBJ whole genome shotgun (WGS) entry which is preliminary data.</text>
</comment>
<dbReference type="RefSeq" id="WP_122200806.1">
    <property type="nucleotide sequence ID" value="NZ_CABJFV010000001.1"/>
</dbReference>
<evidence type="ECO:0000256" key="1">
    <source>
        <dbReference type="ARBA" id="ARBA00000085"/>
    </source>
</evidence>
<accession>A0A413VXR7</accession>
<proteinExistence type="predicted"/>
<feature type="transmembrane region" description="Helical" evidence="7">
    <location>
        <begin position="391"/>
        <end position="410"/>
    </location>
</feature>
<dbReference type="InterPro" id="IPR036890">
    <property type="entry name" value="HATPase_C_sf"/>
</dbReference>
<dbReference type="InterPro" id="IPR036097">
    <property type="entry name" value="HisK_dim/P_sf"/>
</dbReference>
<keyword evidence="3" id="KW-0597">Phosphoprotein</keyword>
<dbReference type="PROSITE" id="PS50109">
    <property type="entry name" value="HIS_KIN"/>
    <property type="match status" value="1"/>
</dbReference>
<dbReference type="SUPFAM" id="SSF55785">
    <property type="entry name" value="PYP-like sensor domain (PAS domain)"/>
    <property type="match status" value="1"/>
</dbReference>
<keyword evidence="7" id="KW-1133">Transmembrane helix</keyword>